<dbReference type="GO" id="GO:0071973">
    <property type="term" value="P:bacterial-type flagellum-dependent cell motility"/>
    <property type="evidence" value="ECO:0007669"/>
    <property type="project" value="TreeGrafter"/>
</dbReference>
<evidence type="ECO:0000256" key="4">
    <source>
        <dbReference type="ARBA" id="ARBA00022795"/>
    </source>
</evidence>
<dbReference type="GO" id="GO:0005829">
    <property type="term" value="C:cytosol"/>
    <property type="evidence" value="ECO:0007669"/>
    <property type="project" value="UniProtKB-SubCell"/>
</dbReference>
<evidence type="ECO:0000256" key="1">
    <source>
        <dbReference type="ARBA" id="ARBA00004514"/>
    </source>
</evidence>
<comment type="subcellular location">
    <subcellularLocation>
        <location evidence="1 6">Cytoplasm</location>
        <location evidence="1 6">Cytosol</location>
    </subcellularLocation>
</comment>
<evidence type="ECO:0000313" key="8">
    <source>
        <dbReference type="Proteomes" id="UP000315252"/>
    </source>
</evidence>
<dbReference type="OrthoDB" id="7365405at2"/>
<keyword evidence="5" id="KW-0143">Chaperone</keyword>
<evidence type="ECO:0000256" key="2">
    <source>
        <dbReference type="ARBA" id="ARBA00008787"/>
    </source>
</evidence>
<gene>
    <name evidence="7" type="primary">fliS</name>
    <name evidence="7" type="ORF">FKG95_27005</name>
</gene>
<dbReference type="PANTHER" id="PTHR34773">
    <property type="entry name" value="FLAGELLAR SECRETION CHAPERONE FLIS"/>
    <property type="match status" value="1"/>
</dbReference>
<dbReference type="Pfam" id="PF02561">
    <property type="entry name" value="FliS"/>
    <property type="match status" value="1"/>
</dbReference>
<reference evidence="7 8" key="1">
    <citation type="submission" date="2019-06" db="EMBL/GenBank/DDBJ databases">
        <title>Whole genome sequence for Rhodospirillaceae sp. R148.</title>
        <authorList>
            <person name="Wang G."/>
        </authorList>
    </citation>
    <scope>NUCLEOTIDE SEQUENCE [LARGE SCALE GENOMIC DNA]</scope>
    <source>
        <strain evidence="7 8">R148</strain>
    </source>
</reference>
<keyword evidence="7" id="KW-0966">Cell projection</keyword>
<dbReference type="Proteomes" id="UP000315252">
    <property type="component" value="Unassembled WGS sequence"/>
</dbReference>
<dbReference type="AlphaFoldDB" id="A0A545T229"/>
<evidence type="ECO:0000256" key="6">
    <source>
        <dbReference type="PIRNR" id="PIRNR039090"/>
    </source>
</evidence>
<dbReference type="PANTHER" id="PTHR34773:SF1">
    <property type="entry name" value="FLAGELLAR SECRETION CHAPERONE FLIS"/>
    <property type="match status" value="1"/>
</dbReference>
<dbReference type="Gene3D" id="1.20.120.340">
    <property type="entry name" value="Flagellar protein FliS"/>
    <property type="match status" value="1"/>
</dbReference>
<keyword evidence="7" id="KW-0969">Cilium</keyword>
<evidence type="ECO:0000313" key="7">
    <source>
        <dbReference type="EMBL" id="TQV71287.1"/>
    </source>
</evidence>
<dbReference type="PIRSF" id="PIRSF039090">
    <property type="entry name" value="Flis"/>
    <property type="match status" value="1"/>
</dbReference>
<keyword evidence="3 6" id="KW-0963">Cytoplasm</keyword>
<dbReference type="RefSeq" id="WP_142899580.1">
    <property type="nucleotide sequence ID" value="NZ_ML660065.1"/>
</dbReference>
<comment type="similarity">
    <text evidence="2 6">Belongs to the FliS family.</text>
</comment>
<accession>A0A545T229</accession>
<dbReference type="CDD" id="cd16098">
    <property type="entry name" value="FliS"/>
    <property type="match status" value="1"/>
</dbReference>
<proteinExistence type="inferred from homology"/>
<dbReference type="InterPro" id="IPR003713">
    <property type="entry name" value="FliS"/>
</dbReference>
<dbReference type="SUPFAM" id="SSF101116">
    <property type="entry name" value="Flagellar export chaperone FliS"/>
    <property type="match status" value="1"/>
</dbReference>
<comment type="caution">
    <text evidence="7">The sequence shown here is derived from an EMBL/GenBank/DDBJ whole genome shotgun (WGS) entry which is preliminary data.</text>
</comment>
<dbReference type="GO" id="GO:0044780">
    <property type="term" value="P:bacterial-type flagellum assembly"/>
    <property type="evidence" value="ECO:0007669"/>
    <property type="project" value="InterPro"/>
</dbReference>
<name>A0A545T229_9PROT</name>
<keyword evidence="4 6" id="KW-1005">Bacterial flagellum biogenesis</keyword>
<organism evidence="7 8">
    <name type="scientific">Denitrobaculum tricleocarpae</name>
    <dbReference type="NCBI Taxonomy" id="2591009"/>
    <lineage>
        <taxon>Bacteria</taxon>
        <taxon>Pseudomonadati</taxon>
        <taxon>Pseudomonadota</taxon>
        <taxon>Alphaproteobacteria</taxon>
        <taxon>Rhodospirillales</taxon>
        <taxon>Rhodospirillaceae</taxon>
        <taxon>Denitrobaculum</taxon>
    </lineage>
</organism>
<dbReference type="NCBIfam" id="TIGR00208">
    <property type="entry name" value="fliS"/>
    <property type="match status" value="1"/>
</dbReference>
<evidence type="ECO:0000256" key="5">
    <source>
        <dbReference type="ARBA" id="ARBA00023186"/>
    </source>
</evidence>
<dbReference type="InterPro" id="IPR036584">
    <property type="entry name" value="FliS_sf"/>
</dbReference>
<dbReference type="EMBL" id="VHSH01000014">
    <property type="protein sequence ID" value="TQV71287.1"/>
    <property type="molecule type" value="Genomic_DNA"/>
</dbReference>
<sequence>MSYHSQANSAYAAASNTVSPLQAVVMLYDGMIRSVNAARMAIEEDRIEDRFNATKKASQILLGLQANLDFEKGGDISPMLSQFYDTMFRRFQDINSSNSIEICDEVVRSLSNVRKSWHELATKPNGSQVSVADAIQEAGGSIGLSA</sequence>
<keyword evidence="8" id="KW-1185">Reference proteome</keyword>
<evidence type="ECO:0000256" key="3">
    <source>
        <dbReference type="ARBA" id="ARBA00022490"/>
    </source>
</evidence>
<protein>
    <recommendedName>
        <fullName evidence="6">Flagellar secretion chaperone FliS</fullName>
    </recommendedName>
</protein>
<keyword evidence="7" id="KW-0282">Flagellum</keyword>